<comment type="subunit">
    <text evidence="12">Homotetramer; dimer of dimers.</text>
</comment>
<comment type="catalytic activity">
    <reaction evidence="11 12">
        <text>L-aspartate 4-semialdehyde + pyruvate = (2S,4S)-4-hydroxy-2,3,4,5-tetrahydrodipicolinate + H2O + H(+)</text>
        <dbReference type="Rhea" id="RHEA:34171"/>
        <dbReference type="ChEBI" id="CHEBI:15361"/>
        <dbReference type="ChEBI" id="CHEBI:15377"/>
        <dbReference type="ChEBI" id="CHEBI:15378"/>
        <dbReference type="ChEBI" id="CHEBI:67139"/>
        <dbReference type="ChEBI" id="CHEBI:537519"/>
        <dbReference type="EC" id="4.3.3.7"/>
    </reaction>
</comment>
<dbReference type="SMART" id="SM01130">
    <property type="entry name" value="DHDPS"/>
    <property type="match status" value="1"/>
</dbReference>
<feature type="active site" description="Schiff-base intermediate with substrate" evidence="12 14">
    <location>
        <position position="165"/>
    </location>
</feature>
<keyword evidence="6 12" id="KW-0028">Amino-acid biosynthesis</keyword>
<feature type="binding site" evidence="12 15">
    <location>
        <position position="205"/>
    </location>
    <ligand>
        <name>pyruvate</name>
        <dbReference type="ChEBI" id="CHEBI:15361"/>
    </ligand>
</feature>
<dbReference type="InterPro" id="IPR013785">
    <property type="entry name" value="Aldolase_TIM"/>
</dbReference>
<evidence type="ECO:0000256" key="8">
    <source>
        <dbReference type="ARBA" id="ARBA00023154"/>
    </source>
</evidence>
<feature type="site" description="Part of a proton relay during catalysis" evidence="12">
    <location>
        <position position="48"/>
    </location>
</feature>
<evidence type="ECO:0000256" key="4">
    <source>
        <dbReference type="ARBA" id="ARBA00012086"/>
    </source>
</evidence>
<dbReference type="CDD" id="cd00950">
    <property type="entry name" value="DHDPS"/>
    <property type="match status" value="1"/>
</dbReference>
<evidence type="ECO:0000256" key="2">
    <source>
        <dbReference type="ARBA" id="ARBA00005120"/>
    </source>
</evidence>
<dbReference type="PANTHER" id="PTHR12128:SF66">
    <property type="entry name" value="4-HYDROXY-2-OXOGLUTARATE ALDOLASE, MITOCHONDRIAL"/>
    <property type="match status" value="1"/>
</dbReference>
<keyword evidence="10 12" id="KW-0704">Schiff base</keyword>
<dbReference type="InterPro" id="IPR020624">
    <property type="entry name" value="Schiff_base-form_aldolases_CS"/>
</dbReference>
<sequence>MEPPFGRVLSAMVTPFAEDGSLDLDVAAALARHLVDEGGHDGLVVNGTGGEGPTTTDAEKRELVRAVVEAVGDRASVVAGVGTFDTRHTLELAGQAADAGAHGLLVVTPYYSKPPQRALLEHFTRVADSTPLPVMLYDIPHRAGTEISTATLLELGRHERIVAVKDAKVDLVATTRVVAETGLAYYCGDDAATLPMLAVGGVGVVGTSTHFCGPQTAELVRAHLAGDVGGALALHRRLLPVYTGVFATQGVSMVKGTLRRLGRPVGRVRPPMVEATEEELDTFWRQLDGAGLL</sequence>
<comment type="pathway">
    <text evidence="2 12">Amino-acid biosynthesis; L-lysine biosynthesis via DAP pathway; (S)-tetrahydrodipicolinate from L-aspartate: step 3/4.</text>
</comment>
<evidence type="ECO:0000256" key="6">
    <source>
        <dbReference type="ARBA" id="ARBA00022605"/>
    </source>
</evidence>
<dbReference type="EC" id="4.3.3.7" evidence="4 12"/>
<dbReference type="Pfam" id="PF00701">
    <property type="entry name" value="DHDPS"/>
    <property type="match status" value="1"/>
</dbReference>
<comment type="caution">
    <text evidence="16">The sequence shown here is derived from an EMBL/GenBank/DDBJ whole genome shotgun (WGS) entry which is preliminary data.</text>
</comment>
<dbReference type="AlphaFoldDB" id="A0A367YS85"/>
<dbReference type="InterPro" id="IPR005263">
    <property type="entry name" value="DapA"/>
</dbReference>
<evidence type="ECO:0000256" key="10">
    <source>
        <dbReference type="ARBA" id="ARBA00023270"/>
    </source>
</evidence>
<comment type="subcellular location">
    <subcellularLocation>
        <location evidence="12">Cytoplasm</location>
    </subcellularLocation>
</comment>
<evidence type="ECO:0000256" key="13">
    <source>
        <dbReference type="PIRNR" id="PIRNR001365"/>
    </source>
</evidence>
<dbReference type="GO" id="GO:0008840">
    <property type="term" value="F:4-hydroxy-tetrahydrodipicolinate synthase activity"/>
    <property type="evidence" value="ECO:0007669"/>
    <property type="project" value="UniProtKB-UniRule"/>
</dbReference>
<comment type="caution">
    <text evidence="12">Was originally thought to be a dihydrodipicolinate synthase (DHDPS), catalyzing the condensation of (S)-aspartate-beta-semialdehyde [(S)-ASA] and pyruvate to dihydrodipicolinate (DHDP). However, it was shown in E.coli that the product of the enzymatic reaction is not dihydrodipicolinate but in fact (4S)-4-hydroxy-2,3,4,5-tetrahydro-(2S)-dipicolinic acid (HTPA), and that the consecutive dehydration reaction leading to DHDP is not spontaneous but catalyzed by DapB.</text>
</comment>
<keyword evidence="17" id="KW-1185">Reference proteome</keyword>
<dbReference type="GO" id="GO:0005829">
    <property type="term" value="C:cytosol"/>
    <property type="evidence" value="ECO:0007669"/>
    <property type="project" value="TreeGrafter"/>
</dbReference>
<evidence type="ECO:0000256" key="7">
    <source>
        <dbReference type="ARBA" id="ARBA00022915"/>
    </source>
</evidence>
<dbReference type="PANTHER" id="PTHR12128">
    <property type="entry name" value="DIHYDRODIPICOLINATE SYNTHASE"/>
    <property type="match status" value="1"/>
</dbReference>
<dbReference type="HAMAP" id="MF_00418">
    <property type="entry name" value="DapA"/>
    <property type="match status" value="1"/>
</dbReference>
<feature type="active site" description="Proton donor/acceptor" evidence="12 14">
    <location>
        <position position="137"/>
    </location>
</feature>
<comment type="caution">
    <text evidence="12">Lacks conserved residue(s) required for the propagation of feature annotation.</text>
</comment>
<dbReference type="PROSITE" id="PS00666">
    <property type="entry name" value="DHDPS_2"/>
    <property type="match status" value="1"/>
</dbReference>
<dbReference type="SUPFAM" id="SSF51569">
    <property type="entry name" value="Aldolase"/>
    <property type="match status" value="1"/>
</dbReference>
<keyword evidence="8 12" id="KW-0457">Lysine biosynthesis</keyword>
<evidence type="ECO:0000256" key="1">
    <source>
        <dbReference type="ARBA" id="ARBA00003294"/>
    </source>
</evidence>
<protein>
    <recommendedName>
        <fullName evidence="4 12">4-hydroxy-tetrahydrodipicolinate synthase</fullName>
        <shortName evidence="12">HTPA synthase</shortName>
        <ecNumber evidence="4 12">4.3.3.7</ecNumber>
    </recommendedName>
</protein>
<comment type="similarity">
    <text evidence="3 12 13">Belongs to the DapA family.</text>
</comment>
<gene>
    <name evidence="12 16" type="primary">dapA</name>
    <name evidence="16" type="ORF">DT076_15680</name>
</gene>
<dbReference type="UniPathway" id="UPA00034">
    <property type="reaction ID" value="UER00017"/>
</dbReference>
<evidence type="ECO:0000313" key="16">
    <source>
        <dbReference type="EMBL" id="RCK68660.1"/>
    </source>
</evidence>
<feature type="site" description="Part of a proton relay during catalysis" evidence="12">
    <location>
        <position position="111"/>
    </location>
</feature>
<dbReference type="Proteomes" id="UP000252770">
    <property type="component" value="Unassembled WGS sequence"/>
</dbReference>
<evidence type="ECO:0000256" key="11">
    <source>
        <dbReference type="ARBA" id="ARBA00047836"/>
    </source>
</evidence>
<dbReference type="InterPro" id="IPR020625">
    <property type="entry name" value="Schiff_base-form_aldolases_AS"/>
</dbReference>
<dbReference type="PROSITE" id="PS00665">
    <property type="entry name" value="DHDPS_1"/>
    <property type="match status" value="1"/>
</dbReference>
<evidence type="ECO:0000256" key="5">
    <source>
        <dbReference type="ARBA" id="ARBA00022490"/>
    </source>
</evidence>
<comment type="function">
    <text evidence="1 12">Catalyzes the condensation of (S)-aspartate-beta-semialdehyde [(S)-ASA] and pyruvate to 4-hydroxy-tetrahydrodipicolinate (HTPA).</text>
</comment>
<dbReference type="EMBL" id="QOUI01000010">
    <property type="protein sequence ID" value="RCK68660.1"/>
    <property type="molecule type" value="Genomic_DNA"/>
</dbReference>
<reference evidence="16 17" key="1">
    <citation type="submission" date="2018-07" db="EMBL/GenBank/DDBJ databases">
        <title>Desertimonas flava gen. nov. sp. nov.</title>
        <authorList>
            <person name="Liu S."/>
        </authorList>
    </citation>
    <scope>NUCLEOTIDE SEQUENCE [LARGE SCALE GENOMIC DNA]</scope>
    <source>
        <strain evidence="16 17">16Sb5-5</strain>
    </source>
</reference>
<dbReference type="InterPro" id="IPR002220">
    <property type="entry name" value="DapA-like"/>
</dbReference>
<keyword evidence="5 12" id="KW-0963">Cytoplasm</keyword>
<evidence type="ECO:0000256" key="3">
    <source>
        <dbReference type="ARBA" id="ARBA00007592"/>
    </source>
</evidence>
<organism evidence="16 17">
    <name type="scientific">Desertihabitans brevis</name>
    <dbReference type="NCBI Taxonomy" id="2268447"/>
    <lineage>
        <taxon>Bacteria</taxon>
        <taxon>Bacillati</taxon>
        <taxon>Actinomycetota</taxon>
        <taxon>Actinomycetes</taxon>
        <taxon>Propionibacteriales</taxon>
        <taxon>Propionibacteriaceae</taxon>
        <taxon>Desertihabitans</taxon>
    </lineage>
</organism>
<evidence type="ECO:0000256" key="12">
    <source>
        <dbReference type="HAMAP-Rule" id="MF_00418"/>
    </source>
</evidence>
<name>A0A367YS85_9ACTN</name>
<proteinExistence type="inferred from homology"/>
<dbReference type="PRINTS" id="PR00146">
    <property type="entry name" value="DHPICSNTHASE"/>
</dbReference>
<evidence type="ECO:0000256" key="9">
    <source>
        <dbReference type="ARBA" id="ARBA00023239"/>
    </source>
</evidence>
<keyword evidence="9 12" id="KW-0456">Lyase</keyword>
<evidence type="ECO:0000313" key="17">
    <source>
        <dbReference type="Proteomes" id="UP000252770"/>
    </source>
</evidence>
<dbReference type="Gene3D" id="3.20.20.70">
    <property type="entry name" value="Aldolase class I"/>
    <property type="match status" value="1"/>
</dbReference>
<dbReference type="GO" id="GO:0019877">
    <property type="term" value="P:diaminopimelate biosynthetic process"/>
    <property type="evidence" value="ECO:0007669"/>
    <property type="project" value="UniProtKB-UniRule"/>
</dbReference>
<dbReference type="NCBIfam" id="TIGR00674">
    <property type="entry name" value="dapA"/>
    <property type="match status" value="1"/>
</dbReference>
<evidence type="ECO:0000256" key="14">
    <source>
        <dbReference type="PIRSR" id="PIRSR001365-1"/>
    </source>
</evidence>
<dbReference type="GO" id="GO:0009089">
    <property type="term" value="P:lysine biosynthetic process via diaminopimelate"/>
    <property type="evidence" value="ECO:0007669"/>
    <property type="project" value="UniProtKB-UniRule"/>
</dbReference>
<accession>A0A367YS85</accession>
<evidence type="ECO:0000256" key="15">
    <source>
        <dbReference type="PIRSR" id="PIRSR001365-2"/>
    </source>
</evidence>
<keyword evidence="7 12" id="KW-0220">Diaminopimelate biosynthesis</keyword>
<dbReference type="PIRSF" id="PIRSF001365">
    <property type="entry name" value="DHDPS"/>
    <property type="match status" value="1"/>
</dbReference>